<dbReference type="RefSeq" id="XP_022328017.1">
    <property type="nucleotide sequence ID" value="XM_022472309.1"/>
</dbReference>
<dbReference type="GO" id="GO:0016772">
    <property type="term" value="F:transferase activity, transferring phosphorus-containing groups"/>
    <property type="evidence" value="ECO:0007669"/>
    <property type="project" value="InterPro"/>
</dbReference>
<keyword evidence="2" id="KW-0547">Nucleotide-binding</keyword>
<keyword evidence="4" id="KW-1185">Reference proteome</keyword>
<evidence type="ECO:0000313" key="4">
    <source>
        <dbReference type="Proteomes" id="UP000694844"/>
    </source>
</evidence>
<evidence type="ECO:0000256" key="2">
    <source>
        <dbReference type="ARBA" id="ARBA00022741"/>
    </source>
</evidence>
<dbReference type="PANTHER" id="PTHR15045">
    <property type="entry name" value="FUCOSE-1-PHOSPHATE GUANYLYLTRANSFERASE"/>
    <property type="match status" value="1"/>
</dbReference>
<dbReference type="PANTHER" id="PTHR15045:SF1">
    <property type="entry name" value="FUCOSE-1-PHOSPHATE GUANYLYLTRANSFERASE"/>
    <property type="match status" value="1"/>
</dbReference>
<dbReference type="KEGG" id="cvn:111127223"/>
<dbReference type="GO" id="GO:0042350">
    <property type="term" value="P:GDP-L-fucose biosynthetic process"/>
    <property type="evidence" value="ECO:0007669"/>
    <property type="project" value="UniProtKB-ARBA"/>
</dbReference>
<evidence type="ECO:0000256" key="1">
    <source>
        <dbReference type="ARBA" id="ARBA00022679"/>
    </source>
</evidence>
<dbReference type="InterPro" id="IPR012887">
    <property type="entry name" value="GDP_fucose_pyrophosphorylase"/>
</dbReference>
<dbReference type="Pfam" id="PF07959">
    <property type="entry name" value="Fucose_pyrophosphorylase"/>
    <property type="match status" value="1"/>
</dbReference>
<dbReference type="OrthoDB" id="10062280at2759"/>
<evidence type="ECO:0000313" key="5">
    <source>
        <dbReference type="RefSeq" id="XP_022328017.1"/>
    </source>
</evidence>
<dbReference type="GeneID" id="111127223"/>
<accession>A0A8B8DIQ2</accession>
<name>A0A8B8DIQ2_CRAVI</name>
<feature type="domain" description="GDP-fucose pyrophosphorylase" evidence="3">
    <location>
        <begin position="112"/>
        <end position="565"/>
    </location>
</feature>
<gene>
    <name evidence="5" type="primary">LOC111127223</name>
</gene>
<evidence type="ECO:0000259" key="3">
    <source>
        <dbReference type="Pfam" id="PF07959"/>
    </source>
</evidence>
<dbReference type="GO" id="GO:0000166">
    <property type="term" value="F:nucleotide binding"/>
    <property type="evidence" value="ECO:0007669"/>
    <property type="project" value="UniProtKB-KW"/>
</dbReference>
<dbReference type="Proteomes" id="UP000694844">
    <property type="component" value="Chromosome 3"/>
</dbReference>
<protein>
    <submittedName>
        <fullName evidence="5">Fucose-1-phosphate guanylyltransferase-like isoform X1</fullName>
    </submittedName>
</protein>
<reference evidence="5" key="1">
    <citation type="submission" date="2025-08" db="UniProtKB">
        <authorList>
            <consortium name="RefSeq"/>
        </authorList>
    </citation>
    <scope>IDENTIFICATION</scope>
    <source>
        <tissue evidence="5">Whole sample</tissue>
    </source>
</reference>
<dbReference type="AlphaFoldDB" id="A0A8B8DIQ2"/>
<sequence>MEEKVQNCENDQDVPLPKDRRITDFMKKVFCEYEKIRGKDASQGTFWDVVVITTADYAQKHVFELQIESKRKRNELPLNFPIYVVADPPGPKIGNGGSTLVVLSFLKLRLGQEMFGKKILLIHAGGQSKRMPSASCLGKIFSPIPHGDPIYQMLDLKLAMYMPFLPNMPPGVFVACADDILVYDLGPAEDSKFWSFCFNGFTALAHPSPVQIGTKHGVYVVENEKNVDSTKEIRGMRCLRVLQKPRITQMYEKGAVLSNLKFSSEITFKGDTSYTDSAFFFGMDVAKKLLHFYSENCPLTCEIDAYGDFLQALGPLATSEYIHNTSNVTHLTPNLVPTRLKIFELLKGTDINLLLMNASKFIHIGTTKEYIHHFCFDTKLQNELGLEKDCFNTFTEVEPSAKRQKFSDTGLGCIMHSCLPTGCFVPQNTVIEYCHFELPLQVGQNSIISNCAVFEEELVDDISTHSQTPHNLFLHTVAVKHQEKTKYATIVFHIDDNLKKNVPISEVARASYLGYDVQRFVENCKLIQFQLEEHTGGVEEEGQGEGEGNGKAFTSLWQMSLFPLESSMTKSFMLALSAVKAAQSNNPNIVDLSNYDVVSMEEILEMKDVKAMLKYREDLFAKISKSV</sequence>
<proteinExistence type="predicted"/>
<keyword evidence="1" id="KW-0808">Transferase</keyword>
<organism evidence="4 5">
    <name type="scientific">Crassostrea virginica</name>
    <name type="common">Eastern oyster</name>
    <dbReference type="NCBI Taxonomy" id="6565"/>
    <lineage>
        <taxon>Eukaryota</taxon>
        <taxon>Metazoa</taxon>
        <taxon>Spiralia</taxon>
        <taxon>Lophotrochozoa</taxon>
        <taxon>Mollusca</taxon>
        <taxon>Bivalvia</taxon>
        <taxon>Autobranchia</taxon>
        <taxon>Pteriomorphia</taxon>
        <taxon>Ostreida</taxon>
        <taxon>Ostreoidea</taxon>
        <taxon>Ostreidae</taxon>
        <taxon>Crassostrea</taxon>
    </lineage>
</organism>